<protein>
    <submittedName>
        <fullName evidence="2">Uncharacterized protein DUF4411</fullName>
    </submittedName>
</protein>
<name>A0A562V5R5_9BACT</name>
<sequence length="72" mass="8328">MIYVFDTSSFSPLKHFYPDVFLSMWSGLDDLYQSKQLISTREVWKELERGNPEQHVSKPPSPEGEGFKGFAD</sequence>
<accession>A0A562V5R5</accession>
<dbReference type="EMBL" id="VLLN01000047">
    <property type="protein sequence ID" value="TWJ13122.1"/>
    <property type="molecule type" value="Genomic_DNA"/>
</dbReference>
<dbReference type="Pfam" id="PF14367">
    <property type="entry name" value="DUF4411"/>
    <property type="match status" value="1"/>
</dbReference>
<dbReference type="RefSeq" id="WP_145026127.1">
    <property type="nucleotide sequence ID" value="NZ_VLLN01000047.1"/>
</dbReference>
<evidence type="ECO:0000313" key="2">
    <source>
        <dbReference type="EMBL" id="TWJ13122.1"/>
    </source>
</evidence>
<dbReference type="OrthoDB" id="338425at2"/>
<gene>
    <name evidence="2" type="ORF">JN12_03972</name>
</gene>
<organism evidence="2 3">
    <name type="scientific">Geobacter argillaceus</name>
    <dbReference type="NCBI Taxonomy" id="345631"/>
    <lineage>
        <taxon>Bacteria</taxon>
        <taxon>Pseudomonadati</taxon>
        <taxon>Thermodesulfobacteriota</taxon>
        <taxon>Desulfuromonadia</taxon>
        <taxon>Geobacterales</taxon>
        <taxon>Geobacteraceae</taxon>
        <taxon>Geobacter</taxon>
    </lineage>
</organism>
<feature type="region of interest" description="Disordered" evidence="1">
    <location>
        <begin position="49"/>
        <end position="72"/>
    </location>
</feature>
<dbReference type="AlphaFoldDB" id="A0A562V5R5"/>
<proteinExistence type="predicted"/>
<keyword evidence="3" id="KW-1185">Reference proteome</keyword>
<comment type="caution">
    <text evidence="2">The sequence shown here is derived from an EMBL/GenBank/DDBJ whole genome shotgun (WGS) entry which is preliminary data.</text>
</comment>
<reference evidence="2 3" key="1">
    <citation type="submission" date="2019-07" db="EMBL/GenBank/DDBJ databases">
        <title>Genomic Encyclopedia of Archaeal and Bacterial Type Strains, Phase II (KMG-II): from individual species to whole genera.</title>
        <authorList>
            <person name="Goeker M."/>
        </authorList>
    </citation>
    <scope>NUCLEOTIDE SEQUENCE [LARGE SCALE GENOMIC DNA]</scope>
    <source>
        <strain evidence="2 3">ATCC BAA-1139</strain>
    </source>
</reference>
<dbReference type="Proteomes" id="UP000319449">
    <property type="component" value="Unassembled WGS sequence"/>
</dbReference>
<evidence type="ECO:0000256" key="1">
    <source>
        <dbReference type="SAM" id="MobiDB-lite"/>
    </source>
</evidence>
<evidence type="ECO:0000313" key="3">
    <source>
        <dbReference type="Proteomes" id="UP000319449"/>
    </source>
</evidence>
<dbReference type="InterPro" id="IPR016541">
    <property type="entry name" value="UCP008505"/>
</dbReference>